<dbReference type="KEGG" id="enc:ECL_01459"/>
<accession>A0A0H3CGM9</accession>
<proteinExistence type="predicted"/>
<dbReference type="PATRIC" id="fig|716541.4.peg.1702"/>
<reference evidence="1 2" key="1">
    <citation type="journal article" date="2010" name="J. Bacteriol.">
        <title>Complete genome sequence of Enterobacter cloacae subsp. cloacae type strain ATCC 13047.</title>
        <authorList>
            <person name="Ren Y."/>
            <person name="Ren Y."/>
            <person name="Zhou Z."/>
            <person name="Guo X."/>
            <person name="Li Y."/>
            <person name="Feng L."/>
            <person name="Wang L."/>
        </authorList>
    </citation>
    <scope>NUCLEOTIDE SEQUENCE [LARGE SCALE GENOMIC DNA]</scope>
    <source>
        <strain evidence="2">ATCC 13047 / DSM 30054 / NBRC 13535 / NCTC 10005 / WDCM 00083 / NCDC 279-56</strain>
    </source>
</reference>
<evidence type="ECO:0000313" key="2">
    <source>
        <dbReference type="Proteomes" id="UP000002363"/>
    </source>
</evidence>
<dbReference type="Proteomes" id="UP000002363">
    <property type="component" value="Chromosome"/>
</dbReference>
<dbReference type="AlphaFoldDB" id="A0A0H3CGM9"/>
<gene>
    <name evidence="1" type="ordered locus">ECL_01459</name>
</gene>
<sequence length="38" mass="4063">MAVMAELNTLMLRDGVPSGKAYLSRIKEAISLATVALK</sequence>
<name>A0A0H3CGM9_ENTCC</name>
<dbReference type="EnsemblBacteria" id="ADF61019">
    <property type="protein sequence ID" value="ADF61019"/>
    <property type="gene ID" value="ECL_01459"/>
</dbReference>
<organism evidence="1 2">
    <name type="scientific">Enterobacter cloacae subsp. cloacae (strain ATCC 13047 / DSM 30054 / NBRC 13535 / NCTC 10005 / WDCM 00083 / NCDC 279-56)</name>
    <dbReference type="NCBI Taxonomy" id="716541"/>
    <lineage>
        <taxon>Bacteria</taxon>
        <taxon>Pseudomonadati</taxon>
        <taxon>Pseudomonadota</taxon>
        <taxon>Gammaproteobacteria</taxon>
        <taxon>Enterobacterales</taxon>
        <taxon>Enterobacteriaceae</taxon>
        <taxon>Enterobacter</taxon>
        <taxon>Enterobacter cloacae complex</taxon>
    </lineage>
</organism>
<keyword evidence="2" id="KW-1185">Reference proteome</keyword>
<evidence type="ECO:0000313" key="1">
    <source>
        <dbReference type="EMBL" id="ADF61019.1"/>
    </source>
</evidence>
<dbReference type="EMBL" id="CP001918">
    <property type="protein sequence ID" value="ADF61019.1"/>
    <property type="molecule type" value="Genomic_DNA"/>
</dbReference>
<dbReference type="OrthoDB" id="7565172at2"/>
<dbReference type="HOGENOM" id="CLU_3327494_0_0_6"/>
<protein>
    <submittedName>
        <fullName evidence="1">Uncharacterized protein</fullName>
    </submittedName>
</protein>